<accession>A0A9Q4L0Z2</accession>
<dbReference type="Gene3D" id="1.10.20.60">
    <property type="entry name" value="Glu-tRNAGln amidotransferase C subunit, N-terminal domain"/>
    <property type="match status" value="1"/>
</dbReference>
<dbReference type="Pfam" id="PF01425">
    <property type="entry name" value="Amidase"/>
    <property type="match status" value="1"/>
</dbReference>
<name>A0A9Q4L0Z2_9EURY</name>
<dbReference type="PANTHER" id="PTHR11895:SF170">
    <property type="entry name" value="AMIDASE"/>
    <property type="match status" value="1"/>
</dbReference>
<dbReference type="GO" id="GO:0004040">
    <property type="term" value="F:amidase activity"/>
    <property type="evidence" value="ECO:0007669"/>
    <property type="project" value="UniProtKB-EC"/>
</dbReference>
<dbReference type="EC" id="3.5.1.4" evidence="3"/>
<keyword evidence="4" id="KW-1185">Reference proteome</keyword>
<feature type="domain" description="Amidase" evidence="2">
    <location>
        <begin position="84"/>
        <end position="492"/>
    </location>
</feature>
<dbReference type="RefSeq" id="WP_277524262.1">
    <property type="nucleotide sequence ID" value="NZ_JAMQOT010000009.1"/>
</dbReference>
<dbReference type="Proteomes" id="UP001154061">
    <property type="component" value="Unassembled WGS sequence"/>
</dbReference>
<feature type="region of interest" description="Disordered" evidence="1">
    <location>
        <begin position="49"/>
        <end position="73"/>
    </location>
</feature>
<keyword evidence="3" id="KW-0378">Hydrolase</keyword>
<dbReference type="NCBIfam" id="NF005565">
    <property type="entry name" value="PRK07235.1"/>
    <property type="match status" value="1"/>
</dbReference>
<protein>
    <submittedName>
        <fullName evidence="3">Amidase</fullName>
        <ecNumber evidence="3">3.5.1.4</ecNumber>
    </submittedName>
</protein>
<proteinExistence type="predicted"/>
<gene>
    <name evidence="3" type="ORF">NDI89_20000</name>
</gene>
<dbReference type="InterPro" id="IPR023631">
    <property type="entry name" value="Amidase_dom"/>
</dbReference>
<evidence type="ECO:0000313" key="4">
    <source>
        <dbReference type="Proteomes" id="UP001154061"/>
    </source>
</evidence>
<reference evidence="3" key="1">
    <citation type="submission" date="2022-06" db="EMBL/GenBank/DDBJ databases">
        <title>Natrinema sp. a new haloarchaeum isolate from saline soil.</title>
        <authorList>
            <person name="Strakova D."/>
            <person name="Galisteo C."/>
            <person name="Sanchez-Porro C."/>
            <person name="Ventosa A."/>
        </authorList>
    </citation>
    <scope>NUCLEOTIDE SEQUENCE</scope>
    <source>
        <strain evidence="3">S1CR25-10</strain>
    </source>
</reference>
<evidence type="ECO:0000259" key="2">
    <source>
        <dbReference type="Pfam" id="PF01425"/>
    </source>
</evidence>
<dbReference type="Gene3D" id="3.90.1300.10">
    <property type="entry name" value="Amidase signature (AS) domain"/>
    <property type="match status" value="1"/>
</dbReference>
<dbReference type="EMBL" id="JAMQOT010000009">
    <property type="protein sequence ID" value="MDF9747863.1"/>
    <property type="molecule type" value="Genomic_DNA"/>
</dbReference>
<dbReference type="InterPro" id="IPR036928">
    <property type="entry name" value="AS_sf"/>
</dbReference>
<sequence>MTDPRPPTTDEIKRYAAAHHIDLSEEEIEEMMAVISELLGAYERLEELSPSKPQVKYPNRHAGDEPSTDDDPLNAFIRTCDVSGADSGLLAGYDVGLKDNISLANIEMTFGSDVVPEYVPSIDATIVTRLLDAGASITGKLNMENLAFSGSGEMSAFGPVKNPHDTDHLAGGSSSGSAAAVVTEDVDVAIGGDQAGSIRIPAAWCGCVGHKPTHGLVPYTGILGLGRSFDHTGPLARSVADCARVLEAVAGKDPLDPRQGAVRTQSYTDMTDNDPTPDDLTIGVLEQGFGHEESEPDVDNTVRDALDAFAESGAEVTDVSIPMHLDGPPIWNGIANEGTTATIAGEGIGHFGNGYYDTDLMEAFAEARRKNANEYPPTVKLVATFGEYLAEEYHSHYYAKAQNLSRDLAAAYDEALGDVDVLAMPTTPQTPHERIENPSNLQIIERAVNMLPNTSPFDVTGHPAISVPAGTSDGLPVGVMFVGQHFEDATVLQAGHSFEQCVE</sequence>
<dbReference type="InterPro" id="IPR000120">
    <property type="entry name" value="Amidase"/>
</dbReference>
<organism evidence="3 4">
    <name type="scientific">Natrinema salsiterrestre</name>
    <dbReference type="NCBI Taxonomy" id="2950540"/>
    <lineage>
        <taxon>Archaea</taxon>
        <taxon>Methanobacteriati</taxon>
        <taxon>Methanobacteriota</taxon>
        <taxon>Stenosarchaea group</taxon>
        <taxon>Halobacteria</taxon>
        <taxon>Halobacteriales</taxon>
        <taxon>Natrialbaceae</taxon>
        <taxon>Natrinema</taxon>
    </lineage>
</organism>
<dbReference type="PANTHER" id="PTHR11895">
    <property type="entry name" value="TRANSAMIDASE"/>
    <property type="match status" value="1"/>
</dbReference>
<dbReference type="SUPFAM" id="SSF75304">
    <property type="entry name" value="Amidase signature (AS) enzymes"/>
    <property type="match status" value="1"/>
</dbReference>
<evidence type="ECO:0000256" key="1">
    <source>
        <dbReference type="SAM" id="MobiDB-lite"/>
    </source>
</evidence>
<dbReference type="AlphaFoldDB" id="A0A9Q4L0Z2"/>
<comment type="caution">
    <text evidence="3">The sequence shown here is derived from an EMBL/GenBank/DDBJ whole genome shotgun (WGS) entry which is preliminary data.</text>
</comment>
<evidence type="ECO:0000313" key="3">
    <source>
        <dbReference type="EMBL" id="MDF9747863.1"/>
    </source>
</evidence>